<dbReference type="InterPro" id="IPR001100">
    <property type="entry name" value="Pyr_nuc-diS_OxRdtase"/>
</dbReference>
<dbReference type="EMBL" id="NPDX01000001">
    <property type="protein sequence ID" value="PJZ85434.1"/>
    <property type="molecule type" value="Genomic_DNA"/>
</dbReference>
<feature type="binding site" evidence="12">
    <location>
        <begin position="144"/>
        <end position="146"/>
    </location>
    <ligand>
        <name>FAD</name>
        <dbReference type="ChEBI" id="CHEBI:57692"/>
    </ligand>
</feature>
<evidence type="ECO:0000256" key="13">
    <source>
        <dbReference type="PIRSR" id="PIRSR000350-4"/>
    </source>
</evidence>
<dbReference type="InterPro" id="IPR006258">
    <property type="entry name" value="Lipoamide_DH"/>
</dbReference>
<evidence type="ECO:0000256" key="6">
    <source>
        <dbReference type="ARBA" id="ARBA00023002"/>
    </source>
</evidence>
<evidence type="ECO:0000256" key="8">
    <source>
        <dbReference type="ARBA" id="ARBA00023157"/>
    </source>
</evidence>
<gene>
    <name evidence="17" type="primary">lpdA</name>
    <name evidence="17" type="ORF">CH364_04130</name>
</gene>
<dbReference type="FunFam" id="3.30.390.30:FF:000001">
    <property type="entry name" value="Dihydrolipoyl dehydrogenase"/>
    <property type="match status" value="1"/>
</dbReference>
<evidence type="ECO:0000259" key="16">
    <source>
        <dbReference type="Pfam" id="PF07992"/>
    </source>
</evidence>
<dbReference type="GO" id="GO:0004148">
    <property type="term" value="F:dihydrolipoyl dehydrogenase (NADH) activity"/>
    <property type="evidence" value="ECO:0007669"/>
    <property type="project" value="UniProtKB-EC"/>
</dbReference>
<keyword evidence="8" id="KW-1015">Disulfide bond</keyword>
<dbReference type="PROSITE" id="PS00076">
    <property type="entry name" value="PYRIDINE_REDOX_1"/>
    <property type="match status" value="1"/>
</dbReference>
<comment type="miscellaneous">
    <text evidence="14">The active site is a redox-active disulfide bond.</text>
</comment>
<dbReference type="GO" id="GO:0050660">
    <property type="term" value="F:flavin adenine dinucleotide binding"/>
    <property type="evidence" value="ECO:0007669"/>
    <property type="project" value="InterPro"/>
</dbReference>
<feature type="binding site" evidence="12">
    <location>
        <begin position="181"/>
        <end position="188"/>
    </location>
    <ligand>
        <name>NAD(+)</name>
        <dbReference type="ChEBI" id="CHEBI:57540"/>
    </ligand>
</feature>
<feature type="binding site" evidence="12">
    <location>
        <position position="51"/>
    </location>
    <ligand>
        <name>FAD</name>
        <dbReference type="ChEBI" id="CHEBI:57692"/>
    </ligand>
</feature>
<feature type="binding site" evidence="12">
    <location>
        <position position="204"/>
    </location>
    <ligand>
        <name>NAD(+)</name>
        <dbReference type="ChEBI" id="CHEBI:57540"/>
    </ligand>
</feature>
<evidence type="ECO:0000256" key="2">
    <source>
        <dbReference type="ARBA" id="ARBA00012608"/>
    </source>
</evidence>
<feature type="active site" description="Proton acceptor" evidence="11">
    <location>
        <position position="446"/>
    </location>
</feature>
<evidence type="ECO:0000313" key="18">
    <source>
        <dbReference type="Proteomes" id="UP000232145"/>
    </source>
</evidence>
<keyword evidence="18" id="KW-1185">Reference proteome</keyword>
<evidence type="ECO:0000256" key="1">
    <source>
        <dbReference type="ARBA" id="ARBA00007532"/>
    </source>
</evidence>
<dbReference type="Gene3D" id="3.50.50.60">
    <property type="entry name" value="FAD/NAD(P)-binding domain"/>
    <property type="match status" value="2"/>
</dbReference>
<comment type="caution">
    <text evidence="17">The sequence shown here is derived from an EMBL/GenBank/DDBJ whole genome shotgun (WGS) entry which is preliminary data.</text>
</comment>
<dbReference type="RefSeq" id="WP_100742331.1">
    <property type="nucleotide sequence ID" value="NZ_NPDW01000001.1"/>
</dbReference>
<dbReference type="AlphaFoldDB" id="A0A2N0AM82"/>
<dbReference type="NCBIfam" id="TIGR01350">
    <property type="entry name" value="lipoamide_DH"/>
    <property type="match status" value="1"/>
</dbReference>
<dbReference type="PIRSF" id="PIRSF000350">
    <property type="entry name" value="Mercury_reductase_MerA"/>
    <property type="match status" value="1"/>
</dbReference>
<dbReference type="GO" id="GO:0006103">
    <property type="term" value="P:2-oxoglutarate metabolic process"/>
    <property type="evidence" value="ECO:0007669"/>
    <property type="project" value="TreeGrafter"/>
</dbReference>
<dbReference type="InterPro" id="IPR036188">
    <property type="entry name" value="FAD/NAD-bd_sf"/>
</dbReference>
<evidence type="ECO:0000256" key="9">
    <source>
        <dbReference type="ARBA" id="ARBA00023284"/>
    </source>
</evidence>
<organism evidence="17 18">
    <name type="scientific">Leptospira harrisiae</name>
    <dbReference type="NCBI Taxonomy" id="2023189"/>
    <lineage>
        <taxon>Bacteria</taxon>
        <taxon>Pseudomonadati</taxon>
        <taxon>Spirochaetota</taxon>
        <taxon>Spirochaetia</taxon>
        <taxon>Leptospirales</taxon>
        <taxon>Leptospiraceae</taxon>
        <taxon>Leptospira</taxon>
    </lineage>
</organism>
<keyword evidence="5 12" id="KW-0274">FAD</keyword>
<dbReference type="SUPFAM" id="SSF51905">
    <property type="entry name" value="FAD/NAD(P)-binding domain"/>
    <property type="match status" value="1"/>
</dbReference>
<dbReference type="OrthoDB" id="9807946at2"/>
<keyword evidence="9 14" id="KW-0676">Redox-active center</keyword>
<evidence type="ECO:0000256" key="12">
    <source>
        <dbReference type="PIRSR" id="PIRSR000350-3"/>
    </source>
</evidence>
<comment type="catalytic activity">
    <reaction evidence="10 14">
        <text>N(6)-[(R)-dihydrolipoyl]-L-lysyl-[protein] + NAD(+) = N(6)-[(R)-lipoyl]-L-lysyl-[protein] + NADH + H(+)</text>
        <dbReference type="Rhea" id="RHEA:15045"/>
        <dbReference type="Rhea" id="RHEA-COMP:10474"/>
        <dbReference type="Rhea" id="RHEA-COMP:10475"/>
        <dbReference type="ChEBI" id="CHEBI:15378"/>
        <dbReference type="ChEBI" id="CHEBI:57540"/>
        <dbReference type="ChEBI" id="CHEBI:57945"/>
        <dbReference type="ChEBI" id="CHEBI:83099"/>
        <dbReference type="ChEBI" id="CHEBI:83100"/>
        <dbReference type="EC" id="1.8.1.4"/>
    </reaction>
</comment>
<dbReference type="FunFam" id="3.50.50.60:FF:000001">
    <property type="entry name" value="Dihydrolipoyl dehydrogenase, mitochondrial"/>
    <property type="match status" value="1"/>
</dbReference>
<evidence type="ECO:0000256" key="14">
    <source>
        <dbReference type="RuleBase" id="RU003692"/>
    </source>
</evidence>
<dbReference type="EC" id="1.8.1.4" evidence="2 14"/>
<dbReference type="InterPro" id="IPR004099">
    <property type="entry name" value="Pyr_nucl-diS_OxRdtase_dimer"/>
</dbReference>
<reference evidence="17 18" key="1">
    <citation type="submission" date="2017-07" db="EMBL/GenBank/DDBJ databases">
        <title>Leptospira spp. isolated from tropical soils.</title>
        <authorList>
            <person name="Thibeaux R."/>
            <person name="Iraola G."/>
            <person name="Ferres I."/>
            <person name="Bierque E."/>
            <person name="Girault D."/>
            <person name="Soupe-Gilbert M.-E."/>
            <person name="Picardeau M."/>
            <person name="Goarant C."/>
        </authorList>
    </citation>
    <scope>NUCLEOTIDE SEQUENCE [LARGE SCALE GENOMIC DNA]</scope>
    <source>
        <strain evidence="17 18">FH2-B-A1</strain>
    </source>
</reference>
<evidence type="ECO:0000256" key="7">
    <source>
        <dbReference type="ARBA" id="ARBA00023027"/>
    </source>
</evidence>
<dbReference type="SUPFAM" id="SSF55424">
    <property type="entry name" value="FAD/NAD-linked reductases, dimerisation (C-terminal) domain"/>
    <property type="match status" value="1"/>
</dbReference>
<dbReference type="InterPro" id="IPR050151">
    <property type="entry name" value="Class-I_Pyr_Nuc-Dis_Oxidored"/>
</dbReference>
<feature type="binding site" evidence="12">
    <location>
        <position position="314"/>
    </location>
    <ligand>
        <name>FAD</name>
        <dbReference type="ChEBI" id="CHEBI:57692"/>
    </ligand>
</feature>
<evidence type="ECO:0000313" key="17">
    <source>
        <dbReference type="EMBL" id="PJZ85434.1"/>
    </source>
</evidence>
<feature type="disulfide bond" description="Redox-active" evidence="13">
    <location>
        <begin position="42"/>
        <end position="47"/>
    </location>
</feature>
<dbReference type="InterPro" id="IPR012999">
    <property type="entry name" value="Pyr_OxRdtase_I_AS"/>
</dbReference>
<keyword evidence="7 12" id="KW-0520">NAD</keyword>
<dbReference type="GO" id="GO:0005737">
    <property type="term" value="C:cytoplasm"/>
    <property type="evidence" value="ECO:0007669"/>
    <property type="project" value="UniProtKB-ARBA"/>
</dbReference>
<dbReference type="PANTHER" id="PTHR22912:SF151">
    <property type="entry name" value="DIHYDROLIPOYL DEHYDROGENASE, MITOCHONDRIAL"/>
    <property type="match status" value="1"/>
</dbReference>
<accession>A0A2N0AM82</accession>
<feature type="binding site" evidence="12">
    <location>
        <position position="272"/>
    </location>
    <ligand>
        <name>NAD(+)</name>
        <dbReference type="ChEBI" id="CHEBI:57540"/>
    </ligand>
</feature>
<dbReference type="Proteomes" id="UP000232145">
    <property type="component" value="Unassembled WGS sequence"/>
</dbReference>
<keyword evidence="12" id="KW-0547">Nucleotide-binding</keyword>
<dbReference type="PRINTS" id="PR00368">
    <property type="entry name" value="FADPNR"/>
</dbReference>
<evidence type="ECO:0000256" key="5">
    <source>
        <dbReference type="ARBA" id="ARBA00022827"/>
    </source>
</evidence>
<dbReference type="PANTHER" id="PTHR22912">
    <property type="entry name" value="DISULFIDE OXIDOREDUCTASE"/>
    <property type="match status" value="1"/>
</dbReference>
<sequence length="468" mass="50428">MEQYDIIVIGAGPGGYVAAVRAAQLGKKVAIIEKRKTLGGTCLNVGCIPSKALLDSSEEYHKTKHKLADHGISVKDVKIDIAKMMARKDKVVSEVTSGVDYLMKKNKVTRYLGHASFVSKTEISITAEDGKKESISGTNIIIATGSTPIEIPPLPVDGKNIVTSDHAIGLDSVPEHLIIVGAGVIGLELGSVWLRLGAKVTVVELMPRLFGTADQAMASLAERLLTQQGINFLFETKVHGAKVKGKKVEVEIEGKDGKKTILEGDKVLVSIGRRPNTDGLGAKEIGVEMTDRGRVKVELNKFQTNVPNIYAIGDVVDGPMLAHKAEDEGIAVAELICGKYGHVNYKAIPWIVYTWPEVAWVGLGEEELKAKGIEYKVGKYMFKPNARAKAMNETDGQVKVIADKKTDKLLGVYIVGPRASDMIAEAAIAFEFGASAEDIARSTHAHPTLSEVLREAAMDADAKWSIHS</sequence>
<protein>
    <recommendedName>
        <fullName evidence="3 14">Dihydrolipoyl dehydrogenase</fullName>
        <ecNumber evidence="2 14">1.8.1.4</ecNumber>
    </recommendedName>
</protein>
<evidence type="ECO:0000256" key="4">
    <source>
        <dbReference type="ARBA" id="ARBA00022630"/>
    </source>
</evidence>
<proteinExistence type="inferred from homology"/>
<evidence type="ECO:0000256" key="10">
    <source>
        <dbReference type="ARBA" id="ARBA00049187"/>
    </source>
</evidence>
<dbReference type="InterPro" id="IPR016156">
    <property type="entry name" value="FAD/NAD-linked_Rdtase_dimer_sf"/>
</dbReference>
<feature type="domain" description="FAD/NAD(P)-binding" evidence="16">
    <location>
        <begin position="4"/>
        <end position="329"/>
    </location>
</feature>
<dbReference type="Gene3D" id="3.30.390.30">
    <property type="match status" value="1"/>
</dbReference>
<name>A0A2N0AM82_9LEPT</name>
<feature type="domain" description="Pyridine nucleotide-disulphide oxidoreductase dimerisation" evidence="15">
    <location>
        <begin position="348"/>
        <end position="457"/>
    </location>
</feature>
<comment type="similarity">
    <text evidence="1 14">Belongs to the class-I pyridine nucleotide-disulfide oxidoreductase family.</text>
</comment>
<keyword evidence="4 14" id="KW-0285">Flavoprotein</keyword>
<dbReference type="Pfam" id="PF02852">
    <property type="entry name" value="Pyr_redox_dim"/>
    <property type="match status" value="1"/>
</dbReference>
<dbReference type="Pfam" id="PF07992">
    <property type="entry name" value="Pyr_redox_2"/>
    <property type="match status" value="1"/>
</dbReference>
<evidence type="ECO:0000259" key="15">
    <source>
        <dbReference type="Pfam" id="PF02852"/>
    </source>
</evidence>
<evidence type="ECO:0000256" key="11">
    <source>
        <dbReference type="PIRSR" id="PIRSR000350-2"/>
    </source>
</evidence>
<evidence type="ECO:0000256" key="3">
    <source>
        <dbReference type="ARBA" id="ARBA00016961"/>
    </source>
</evidence>
<dbReference type="InterPro" id="IPR023753">
    <property type="entry name" value="FAD/NAD-binding_dom"/>
</dbReference>
<keyword evidence="6 14" id="KW-0560">Oxidoreductase</keyword>
<feature type="binding site" evidence="12">
    <location>
        <begin position="320"/>
        <end position="323"/>
    </location>
    <ligand>
        <name>FAD</name>
        <dbReference type="ChEBI" id="CHEBI:57692"/>
    </ligand>
</feature>
<dbReference type="PRINTS" id="PR00411">
    <property type="entry name" value="PNDRDTASEI"/>
</dbReference>
<comment type="cofactor">
    <cofactor evidence="12 14">
        <name>FAD</name>
        <dbReference type="ChEBI" id="CHEBI:57692"/>
    </cofactor>
    <text evidence="12 14">Binds 1 FAD per subunit.</text>
</comment>